<feature type="domain" description="SnoaL-like" evidence="1">
    <location>
        <begin position="15"/>
        <end position="137"/>
    </location>
</feature>
<dbReference type="Pfam" id="PF13577">
    <property type="entry name" value="SnoaL_4"/>
    <property type="match status" value="1"/>
</dbReference>
<evidence type="ECO:0000259" key="1">
    <source>
        <dbReference type="Pfam" id="PF13577"/>
    </source>
</evidence>
<evidence type="ECO:0000313" key="2">
    <source>
        <dbReference type="EMBL" id="GAG23052.1"/>
    </source>
</evidence>
<organism evidence="2">
    <name type="scientific">marine sediment metagenome</name>
    <dbReference type="NCBI Taxonomy" id="412755"/>
    <lineage>
        <taxon>unclassified sequences</taxon>
        <taxon>metagenomes</taxon>
        <taxon>ecological metagenomes</taxon>
    </lineage>
</organism>
<protein>
    <recommendedName>
        <fullName evidence="1">SnoaL-like domain-containing protein</fullName>
    </recommendedName>
</protein>
<dbReference type="CDD" id="cd00531">
    <property type="entry name" value="NTF2_like"/>
    <property type="match status" value="1"/>
</dbReference>
<dbReference type="SUPFAM" id="SSF54427">
    <property type="entry name" value="NTF2-like"/>
    <property type="match status" value="1"/>
</dbReference>
<dbReference type="Gene3D" id="3.10.450.50">
    <property type="match status" value="1"/>
</dbReference>
<dbReference type="InterPro" id="IPR032710">
    <property type="entry name" value="NTF2-like_dom_sf"/>
</dbReference>
<accession>X0WIL1</accession>
<feature type="non-terminal residue" evidence="2">
    <location>
        <position position="141"/>
    </location>
</feature>
<proteinExistence type="predicted"/>
<name>X0WIL1_9ZZZZ</name>
<gene>
    <name evidence="2" type="ORF">S01H1_51429</name>
</gene>
<dbReference type="InterPro" id="IPR037401">
    <property type="entry name" value="SnoaL-like"/>
</dbReference>
<dbReference type="AlphaFoldDB" id="X0WIL1"/>
<comment type="caution">
    <text evidence="2">The sequence shown here is derived from an EMBL/GenBank/DDBJ whole genome shotgun (WGS) entry which is preliminary data.</text>
</comment>
<reference evidence="2" key="1">
    <citation type="journal article" date="2014" name="Front. Microbiol.">
        <title>High frequency of phylogenetically diverse reductive dehalogenase-homologous genes in deep subseafloor sedimentary metagenomes.</title>
        <authorList>
            <person name="Kawai M."/>
            <person name="Futagami T."/>
            <person name="Toyoda A."/>
            <person name="Takaki Y."/>
            <person name="Nishi S."/>
            <person name="Hori S."/>
            <person name="Arai W."/>
            <person name="Tsubouchi T."/>
            <person name="Morono Y."/>
            <person name="Uchiyama I."/>
            <person name="Ito T."/>
            <person name="Fujiyama A."/>
            <person name="Inagaki F."/>
            <person name="Takami H."/>
        </authorList>
    </citation>
    <scope>NUCLEOTIDE SEQUENCE</scope>
    <source>
        <strain evidence="2">Expedition CK06-06</strain>
    </source>
</reference>
<dbReference type="EMBL" id="BARS01033184">
    <property type="protein sequence ID" value="GAG23052.1"/>
    <property type="molecule type" value="Genomic_DNA"/>
</dbReference>
<sequence>MANLEDLGKRIKVFEDIEAIKKLKVKYFHSIDRKRWDKLAECFSKDGIWESGRHQVKLEGVEAIVQFIKGQEGEDHIITTHQGHNPEIEITSDTTAKGMWALYYYKENIKEKIRRQSGAFYDDDYVKENGKWRIEYLRLIT</sequence>